<sequence length="222" mass="22659">MLGAIGDFLPVAMVLALSPPPVIVVVILLGRVDGPRHGAVFAAGWLAGLALATIPLALAAGEVDTGASFYLGAGLQILLGLGLLAAAFRKWRTRPRPGAELELPGWAAALDRLSLPKAGSLGVVVALANPKHLAFAFAGVSIIAEHGLEGRRALIAALVFIALSSAGVLGALALRYAGGERGARRLEGVKRFMLRNNKVIMMVILAVIGAKMLGDGLAALGG</sequence>
<dbReference type="AlphaFoldDB" id="A0A2W5PZR7"/>
<accession>A0A2W5PZR7</accession>
<feature type="transmembrane region" description="Helical" evidence="1">
    <location>
        <begin position="121"/>
        <end position="143"/>
    </location>
</feature>
<feature type="transmembrane region" description="Helical" evidence="1">
    <location>
        <begin position="67"/>
        <end position="88"/>
    </location>
</feature>
<keyword evidence="1" id="KW-0472">Membrane</keyword>
<dbReference type="Pfam" id="PF11139">
    <property type="entry name" value="SfLAP"/>
    <property type="match status" value="1"/>
</dbReference>
<reference evidence="2 3" key="1">
    <citation type="submission" date="2017-08" db="EMBL/GenBank/DDBJ databases">
        <title>Infants hospitalized years apart are colonized by the same room-sourced microbial strains.</title>
        <authorList>
            <person name="Brooks B."/>
            <person name="Olm M.R."/>
            <person name="Firek B.A."/>
            <person name="Baker R."/>
            <person name="Thomas B.C."/>
            <person name="Morowitz M.J."/>
            <person name="Banfield J.F."/>
        </authorList>
    </citation>
    <scope>NUCLEOTIDE SEQUENCE [LARGE SCALE GENOMIC DNA]</scope>
    <source>
        <strain evidence="2">S2_005_002_R2_34</strain>
    </source>
</reference>
<keyword evidence="1" id="KW-1133">Transmembrane helix</keyword>
<name>A0A2W5PZR7_RHOSU</name>
<comment type="caution">
    <text evidence="2">The sequence shown here is derived from an EMBL/GenBank/DDBJ whole genome shotgun (WGS) entry which is preliminary data.</text>
</comment>
<feature type="transmembrane region" description="Helical" evidence="1">
    <location>
        <begin position="199"/>
        <end position="220"/>
    </location>
</feature>
<keyword evidence="1" id="KW-0812">Transmembrane</keyword>
<dbReference type="EMBL" id="QFPW01000004">
    <property type="protein sequence ID" value="PZQ50457.1"/>
    <property type="molecule type" value="Genomic_DNA"/>
</dbReference>
<evidence type="ECO:0000313" key="3">
    <source>
        <dbReference type="Proteomes" id="UP000249185"/>
    </source>
</evidence>
<protein>
    <recommendedName>
        <fullName evidence="4">GAP family protein</fullName>
    </recommendedName>
</protein>
<dbReference type="InterPro" id="IPR021315">
    <property type="entry name" value="Gap/Sap"/>
</dbReference>
<organism evidence="2 3">
    <name type="scientific">Rhodovulum sulfidophilum</name>
    <name type="common">Rhodobacter sulfidophilus</name>
    <dbReference type="NCBI Taxonomy" id="35806"/>
    <lineage>
        <taxon>Bacteria</taxon>
        <taxon>Pseudomonadati</taxon>
        <taxon>Pseudomonadota</taxon>
        <taxon>Alphaproteobacteria</taxon>
        <taxon>Rhodobacterales</taxon>
        <taxon>Paracoccaceae</taxon>
        <taxon>Rhodovulum</taxon>
    </lineage>
</organism>
<feature type="transmembrane region" description="Helical" evidence="1">
    <location>
        <begin position="155"/>
        <end position="178"/>
    </location>
</feature>
<gene>
    <name evidence="2" type="ORF">DI556_07855</name>
</gene>
<feature type="transmembrane region" description="Helical" evidence="1">
    <location>
        <begin position="39"/>
        <end position="61"/>
    </location>
</feature>
<feature type="transmembrane region" description="Helical" evidence="1">
    <location>
        <begin position="12"/>
        <end position="32"/>
    </location>
</feature>
<proteinExistence type="predicted"/>
<evidence type="ECO:0000256" key="1">
    <source>
        <dbReference type="SAM" id="Phobius"/>
    </source>
</evidence>
<evidence type="ECO:0000313" key="2">
    <source>
        <dbReference type="EMBL" id="PZQ50457.1"/>
    </source>
</evidence>
<evidence type="ECO:0008006" key="4">
    <source>
        <dbReference type="Google" id="ProtNLM"/>
    </source>
</evidence>
<dbReference type="Proteomes" id="UP000249185">
    <property type="component" value="Unassembled WGS sequence"/>
</dbReference>